<dbReference type="KEGG" id="pif:PITG_13838"/>
<proteinExistence type="predicted"/>
<dbReference type="SUPFAM" id="SSF82199">
    <property type="entry name" value="SET domain"/>
    <property type="match status" value="1"/>
</dbReference>
<dbReference type="PROSITE" id="PS50280">
    <property type="entry name" value="SET"/>
    <property type="match status" value="1"/>
</dbReference>
<keyword evidence="4" id="KW-0805">Transcription regulation</keyword>
<dbReference type="GO" id="GO:0032259">
    <property type="term" value="P:methylation"/>
    <property type="evidence" value="ECO:0007669"/>
    <property type="project" value="UniProtKB-KW"/>
</dbReference>
<feature type="domain" description="SET" evidence="7">
    <location>
        <begin position="516"/>
        <end position="632"/>
    </location>
</feature>
<dbReference type="GeneID" id="9461467"/>
<dbReference type="Gene3D" id="2.170.270.10">
    <property type="entry name" value="SET domain"/>
    <property type="match status" value="1"/>
</dbReference>
<evidence type="ECO:0000313" key="9">
    <source>
        <dbReference type="EMBL" id="EEY61878.1"/>
    </source>
</evidence>
<dbReference type="eggNOG" id="KOG1079">
    <property type="taxonomic scope" value="Eukaryota"/>
</dbReference>
<dbReference type="GO" id="GO:0003682">
    <property type="term" value="F:chromatin binding"/>
    <property type="evidence" value="ECO:0007669"/>
    <property type="project" value="TreeGrafter"/>
</dbReference>
<dbReference type="PANTHER" id="PTHR45747">
    <property type="entry name" value="HISTONE-LYSINE N-METHYLTRANSFERASE E(Z)"/>
    <property type="match status" value="1"/>
</dbReference>
<protein>
    <submittedName>
        <fullName evidence="9">Polycomb protein EZH2, putative</fullName>
    </submittedName>
</protein>
<dbReference type="InterPro" id="IPR026489">
    <property type="entry name" value="CXC_dom"/>
</dbReference>
<feature type="domain" description="CXC" evidence="8">
    <location>
        <begin position="415"/>
        <end position="517"/>
    </location>
</feature>
<dbReference type="GO" id="GO:0140951">
    <property type="term" value="F:histone H3K27 trimethyltransferase activity"/>
    <property type="evidence" value="ECO:0007669"/>
    <property type="project" value="UniProtKB-EC"/>
</dbReference>
<dbReference type="STRING" id="403677.D0NMX1"/>
<evidence type="ECO:0000256" key="6">
    <source>
        <dbReference type="ARBA" id="ARBA00048568"/>
    </source>
</evidence>
<evidence type="ECO:0000259" key="8">
    <source>
        <dbReference type="PROSITE" id="PS51633"/>
    </source>
</evidence>
<evidence type="ECO:0000259" key="7">
    <source>
        <dbReference type="PROSITE" id="PS50280"/>
    </source>
</evidence>
<dbReference type="PROSITE" id="PS51633">
    <property type="entry name" value="CXC"/>
    <property type="match status" value="1"/>
</dbReference>
<organism evidence="9 10">
    <name type="scientific">Phytophthora infestans (strain T30-4)</name>
    <name type="common">Potato late blight agent</name>
    <dbReference type="NCBI Taxonomy" id="403677"/>
    <lineage>
        <taxon>Eukaryota</taxon>
        <taxon>Sar</taxon>
        <taxon>Stramenopiles</taxon>
        <taxon>Oomycota</taxon>
        <taxon>Peronosporomycetes</taxon>
        <taxon>Peronosporales</taxon>
        <taxon>Peronosporaceae</taxon>
        <taxon>Phytophthora</taxon>
    </lineage>
</organism>
<evidence type="ECO:0000256" key="2">
    <source>
        <dbReference type="ARBA" id="ARBA00022679"/>
    </source>
</evidence>
<keyword evidence="10" id="KW-1185">Reference proteome</keyword>
<dbReference type="HOGENOM" id="CLU_004020_0_0_1"/>
<dbReference type="SMART" id="SM01114">
    <property type="entry name" value="CXC"/>
    <property type="match status" value="1"/>
</dbReference>
<dbReference type="VEuPathDB" id="FungiDB:PITG_13838"/>
<dbReference type="InterPro" id="IPR033467">
    <property type="entry name" value="Tesmin/TSO1-like_CXC"/>
</dbReference>
<accession>D0NMX1</accession>
<dbReference type="InterPro" id="IPR046341">
    <property type="entry name" value="SET_dom_sf"/>
</dbReference>
<dbReference type="RefSeq" id="XP_002899518.1">
    <property type="nucleotide sequence ID" value="XM_002899472.1"/>
</dbReference>
<dbReference type="GO" id="GO:0031507">
    <property type="term" value="P:heterochromatin formation"/>
    <property type="evidence" value="ECO:0007669"/>
    <property type="project" value="TreeGrafter"/>
</dbReference>
<comment type="catalytic activity">
    <reaction evidence="6">
        <text>L-lysyl(27)-[histone H3] + 3 S-adenosyl-L-methionine = N(6),N(6),N(6)-trimethyl-L-lysyl(27)-[histone H3] + 3 S-adenosyl-L-homocysteine + 3 H(+)</text>
        <dbReference type="Rhea" id="RHEA:60292"/>
        <dbReference type="Rhea" id="RHEA-COMP:15535"/>
        <dbReference type="Rhea" id="RHEA-COMP:15548"/>
        <dbReference type="ChEBI" id="CHEBI:15378"/>
        <dbReference type="ChEBI" id="CHEBI:29969"/>
        <dbReference type="ChEBI" id="CHEBI:57856"/>
        <dbReference type="ChEBI" id="CHEBI:59789"/>
        <dbReference type="ChEBI" id="CHEBI:61961"/>
        <dbReference type="EC" id="2.1.1.356"/>
    </reaction>
</comment>
<dbReference type="PANTHER" id="PTHR45747:SF4">
    <property type="entry name" value="HISTONE-LYSINE N-METHYLTRANSFERASE E(Z)"/>
    <property type="match status" value="1"/>
</dbReference>
<dbReference type="Pfam" id="PF00856">
    <property type="entry name" value="SET"/>
    <property type="match status" value="1"/>
</dbReference>
<dbReference type="Pfam" id="PF18264">
    <property type="entry name" value="preSET_CXC"/>
    <property type="match status" value="1"/>
</dbReference>
<evidence type="ECO:0000256" key="3">
    <source>
        <dbReference type="ARBA" id="ARBA00022691"/>
    </source>
</evidence>
<evidence type="ECO:0000313" key="10">
    <source>
        <dbReference type="Proteomes" id="UP000006643"/>
    </source>
</evidence>
<dbReference type="AlphaFoldDB" id="D0NMX1"/>
<sequence>MCSILESFGKPTQCISSVFPNEVARPQSDVTRAVSSLVTAHLPIIRRCHRRKVQAILTEARRKIATYQGALRKFRRPPYAVTSHLLPRSTAEKHAVRKLKAVQHMCSQSAGSVSFRIGRGDSFVRERTVSSLIQISRVEETQPLRRYTTSIGLRGNYRVEDDPILRYTAITRSSGAEGGNESGEKYGLQVGSVADEEVAEFVLRLVVGRLSDSEQVFHALKSELGFSQAYTAYSELKKLHDSRQRAAARLDRMEKLGRGGKHAWDPDVAAIVNLLKQSSLSKASRAKALSRRLQPPICSFESSIVDSLVDGATAGIAALGLRATDSYHDLVDVYHGSLCRMCYRYACHEHGGDHPLPTRRVDPVYPQIRTTLSAAELGVLRKLRETMGDNSSGRRARNWKQGRRAGGSNHELLQRTRIQRLQDRGTENHEYQPCTHEGMCDTSGCSCMKRDHMCEKACACSRDCPNRFEGCSCSAGECRTNRCPCYAALRECDPDVCVSCGKSVCGNVNVIRSNHKRLGMGFSSIHGYGMFAREAFLATEFVYEYTGAMLSQDEAERRGLFYDKMEMSYLFDLNEDAVLDALRSGNKSKFINHQSESPNCTAKVMSVCGVHHITIWALRDIGVGEELVFDYGYKRSVGPDWSHRRAASKDSS</sequence>
<dbReference type="Proteomes" id="UP000006643">
    <property type="component" value="Unassembled WGS sequence"/>
</dbReference>
<dbReference type="OrthoDB" id="6141102at2759"/>
<keyword evidence="2" id="KW-0808">Transferase</keyword>
<evidence type="ECO:0000256" key="4">
    <source>
        <dbReference type="ARBA" id="ARBA00023015"/>
    </source>
</evidence>
<keyword evidence="3" id="KW-0949">S-adenosyl-L-methionine</keyword>
<dbReference type="InterPro" id="IPR041355">
    <property type="entry name" value="Pre-SET_CXC"/>
</dbReference>
<dbReference type="InParanoid" id="D0NMX1"/>
<dbReference type="InterPro" id="IPR045318">
    <property type="entry name" value="EZH1/2-like"/>
</dbReference>
<keyword evidence="5" id="KW-0804">Transcription</keyword>
<reference evidence="10" key="1">
    <citation type="journal article" date="2009" name="Nature">
        <title>Genome sequence and analysis of the Irish potato famine pathogen Phytophthora infestans.</title>
        <authorList>
            <consortium name="The Broad Institute Genome Sequencing Platform"/>
            <person name="Haas B.J."/>
            <person name="Kamoun S."/>
            <person name="Zody M.C."/>
            <person name="Jiang R.H."/>
            <person name="Handsaker R.E."/>
            <person name="Cano L.M."/>
            <person name="Grabherr M."/>
            <person name="Kodira C.D."/>
            <person name="Raffaele S."/>
            <person name="Torto-Alalibo T."/>
            <person name="Bozkurt T.O."/>
            <person name="Ah-Fong A.M."/>
            <person name="Alvarado L."/>
            <person name="Anderson V.L."/>
            <person name="Armstrong M.R."/>
            <person name="Avrova A."/>
            <person name="Baxter L."/>
            <person name="Beynon J."/>
            <person name="Boevink P.C."/>
            <person name="Bollmann S.R."/>
            <person name="Bos J.I."/>
            <person name="Bulone V."/>
            <person name="Cai G."/>
            <person name="Cakir C."/>
            <person name="Carrington J.C."/>
            <person name="Chawner M."/>
            <person name="Conti L."/>
            <person name="Costanzo S."/>
            <person name="Ewan R."/>
            <person name="Fahlgren N."/>
            <person name="Fischbach M.A."/>
            <person name="Fugelstad J."/>
            <person name="Gilroy E.M."/>
            <person name="Gnerre S."/>
            <person name="Green P.J."/>
            <person name="Grenville-Briggs L.J."/>
            <person name="Griffith J."/>
            <person name="Grunwald N.J."/>
            <person name="Horn K."/>
            <person name="Horner N.R."/>
            <person name="Hu C.H."/>
            <person name="Huitema E."/>
            <person name="Jeong D.H."/>
            <person name="Jones A.M."/>
            <person name="Jones J.D."/>
            <person name="Jones R.W."/>
            <person name="Karlsson E.K."/>
            <person name="Kunjeti S.G."/>
            <person name="Lamour K."/>
            <person name="Liu Z."/>
            <person name="Ma L."/>
            <person name="Maclean D."/>
            <person name="Chibucos M.C."/>
            <person name="McDonald H."/>
            <person name="McWalters J."/>
            <person name="Meijer H.J."/>
            <person name="Morgan W."/>
            <person name="Morris P.F."/>
            <person name="Munro C.A."/>
            <person name="O'Neill K."/>
            <person name="Ospina-Giraldo M."/>
            <person name="Pinzon A."/>
            <person name="Pritchard L."/>
            <person name="Ramsahoye B."/>
            <person name="Ren Q."/>
            <person name="Restrepo S."/>
            <person name="Roy S."/>
            <person name="Sadanandom A."/>
            <person name="Savidor A."/>
            <person name="Schornack S."/>
            <person name="Schwartz D.C."/>
            <person name="Schumann U.D."/>
            <person name="Schwessinger B."/>
            <person name="Seyer L."/>
            <person name="Sharpe T."/>
            <person name="Silvar C."/>
            <person name="Song J."/>
            <person name="Studholme D.J."/>
            <person name="Sykes S."/>
            <person name="Thines M."/>
            <person name="van de Vondervoort P.J."/>
            <person name="Phuntumart V."/>
            <person name="Wawra S."/>
            <person name="Weide R."/>
            <person name="Win J."/>
            <person name="Young C."/>
            <person name="Zhou S."/>
            <person name="Fry W."/>
            <person name="Meyers B.C."/>
            <person name="van West P."/>
            <person name="Ristaino J."/>
            <person name="Govers F."/>
            <person name="Birch P.R."/>
            <person name="Whisson S.C."/>
            <person name="Judelson H.S."/>
            <person name="Nusbaum C."/>
        </authorList>
    </citation>
    <scope>NUCLEOTIDE SEQUENCE [LARGE SCALE GENOMIC DNA]</scope>
    <source>
        <strain evidence="10">T30-4</strain>
    </source>
</reference>
<dbReference type="SMART" id="SM00317">
    <property type="entry name" value="SET"/>
    <property type="match status" value="1"/>
</dbReference>
<dbReference type="EMBL" id="DS028147">
    <property type="protein sequence ID" value="EEY61878.1"/>
    <property type="molecule type" value="Genomic_DNA"/>
</dbReference>
<keyword evidence="1" id="KW-0489">Methyltransferase</keyword>
<gene>
    <name evidence="9" type="ORF">PITG_13838</name>
</gene>
<evidence type="ECO:0000256" key="1">
    <source>
        <dbReference type="ARBA" id="ARBA00022603"/>
    </source>
</evidence>
<dbReference type="InterPro" id="IPR001214">
    <property type="entry name" value="SET_dom"/>
</dbReference>
<name>D0NMX1_PHYIT</name>
<dbReference type="GO" id="GO:0005634">
    <property type="term" value="C:nucleus"/>
    <property type="evidence" value="ECO:0007669"/>
    <property type="project" value="TreeGrafter"/>
</dbReference>
<evidence type="ECO:0000256" key="5">
    <source>
        <dbReference type="ARBA" id="ARBA00023163"/>
    </source>
</evidence>